<dbReference type="CDD" id="cd00088">
    <property type="entry name" value="HPT"/>
    <property type="match status" value="1"/>
</dbReference>
<gene>
    <name evidence="4" type="ORF">REIFOR_01524</name>
</gene>
<evidence type="ECO:0000313" key="4">
    <source>
        <dbReference type="EMBL" id="ATX76669.1"/>
    </source>
</evidence>
<name>A0A2K8KRF8_9GAMM</name>
<keyword evidence="2" id="KW-0597">Phosphoprotein</keyword>
<accession>A0A2K8KRF8</accession>
<evidence type="ECO:0000256" key="2">
    <source>
        <dbReference type="PROSITE-ProRule" id="PRU00110"/>
    </source>
</evidence>
<protein>
    <submittedName>
        <fullName evidence="4">Hpt domain protein</fullName>
    </submittedName>
</protein>
<reference evidence="4 5" key="1">
    <citation type="journal article" date="2017" name="Environ. Microbiol.">
        <title>Genomic and physiological analyses of 'Reinekea forsetii' reveal a versatile opportunistic lifestyle during spring algae blooms.</title>
        <authorList>
            <person name="Avci B."/>
            <person name="Hahnke R.L."/>
            <person name="Chafee M."/>
            <person name="Fischer T."/>
            <person name="Gruber-Vodicka H."/>
            <person name="Tegetmeyer H.E."/>
            <person name="Harder J."/>
            <person name="Fuchs B.M."/>
            <person name="Amann R.I."/>
            <person name="Teeling H."/>
        </authorList>
    </citation>
    <scope>NUCLEOTIDE SEQUENCE [LARGE SCALE GENOMIC DNA]</scope>
    <source>
        <strain evidence="4 5">Hel1_31_D35</strain>
    </source>
</reference>
<dbReference type="PROSITE" id="PS50894">
    <property type="entry name" value="HPT"/>
    <property type="match status" value="1"/>
</dbReference>
<organism evidence="4 5">
    <name type="scientific">Reinekea forsetii</name>
    <dbReference type="NCBI Taxonomy" id="1336806"/>
    <lineage>
        <taxon>Bacteria</taxon>
        <taxon>Pseudomonadati</taxon>
        <taxon>Pseudomonadota</taxon>
        <taxon>Gammaproteobacteria</taxon>
        <taxon>Oceanospirillales</taxon>
        <taxon>Saccharospirillaceae</taxon>
        <taxon>Reinekea</taxon>
    </lineage>
</organism>
<dbReference type="SUPFAM" id="SSF47226">
    <property type="entry name" value="Histidine-containing phosphotransfer domain, HPT domain"/>
    <property type="match status" value="1"/>
</dbReference>
<proteinExistence type="predicted"/>
<evidence type="ECO:0000256" key="1">
    <source>
        <dbReference type="ARBA" id="ARBA00023012"/>
    </source>
</evidence>
<dbReference type="InterPro" id="IPR008207">
    <property type="entry name" value="Sig_transdc_His_kin_Hpt_dom"/>
</dbReference>
<dbReference type="EMBL" id="CP011797">
    <property type="protein sequence ID" value="ATX76669.1"/>
    <property type="molecule type" value="Genomic_DNA"/>
</dbReference>
<dbReference type="InterPro" id="IPR036641">
    <property type="entry name" value="HPT_dom_sf"/>
</dbReference>
<dbReference type="AlphaFoldDB" id="A0A2K8KRF8"/>
<dbReference type="Proteomes" id="UP000229757">
    <property type="component" value="Chromosome"/>
</dbReference>
<dbReference type="RefSeq" id="WP_100256989.1">
    <property type="nucleotide sequence ID" value="NZ_CP011797.1"/>
</dbReference>
<dbReference type="Pfam" id="PF01627">
    <property type="entry name" value="Hpt"/>
    <property type="match status" value="1"/>
</dbReference>
<dbReference type="KEGG" id="rfo:REIFOR_01524"/>
<keyword evidence="5" id="KW-1185">Reference proteome</keyword>
<dbReference type="Gene3D" id="1.20.120.160">
    <property type="entry name" value="HPT domain"/>
    <property type="match status" value="1"/>
</dbReference>
<feature type="modified residue" description="Phosphohistidine" evidence="2">
    <location>
        <position position="57"/>
    </location>
</feature>
<dbReference type="GO" id="GO:0000160">
    <property type="term" value="P:phosphorelay signal transduction system"/>
    <property type="evidence" value="ECO:0007669"/>
    <property type="project" value="UniProtKB-KW"/>
</dbReference>
<keyword evidence="1" id="KW-0902">Two-component regulatory system</keyword>
<evidence type="ECO:0000259" key="3">
    <source>
        <dbReference type="PROSITE" id="PS50894"/>
    </source>
</evidence>
<dbReference type="SMART" id="SM00073">
    <property type="entry name" value="HPT"/>
    <property type="match status" value="1"/>
</dbReference>
<sequence>MSSARLDRQVLTELQSLLEDDFSDLIAIFIRDAQHRLEQLRAAITAQDLSTARMSAHSLKGSSGNMGCVEFNQLSDQLENYAKAGQLERCEALMPVLVQEAEWVFGELNGLLINP</sequence>
<dbReference type="GO" id="GO:0004672">
    <property type="term" value="F:protein kinase activity"/>
    <property type="evidence" value="ECO:0007669"/>
    <property type="project" value="UniProtKB-ARBA"/>
</dbReference>
<dbReference type="OrthoDB" id="9131849at2"/>
<evidence type="ECO:0000313" key="5">
    <source>
        <dbReference type="Proteomes" id="UP000229757"/>
    </source>
</evidence>
<feature type="domain" description="HPt" evidence="3">
    <location>
        <begin position="18"/>
        <end position="111"/>
    </location>
</feature>